<gene>
    <name evidence="2" type="ORF">SEVIR_8G081850v2</name>
</gene>
<dbReference type="Gramene" id="TKW00022">
    <property type="protein sequence ID" value="TKW00022"/>
    <property type="gene ID" value="SEVIR_8G081850v2"/>
</dbReference>
<proteinExistence type="predicted"/>
<sequence>MILNLSFLFFFVWEQSKCRCRCKHVLHPTKAKPINHVWACRGAGEHVESQSQPV</sequence>
<dbReference type="AlphaFoldDB" id="A0A4U6TER7"/>
<reference evidence="2" key="1">
    <citation type="submission" date="2019-03" db="EMBL/GenBank/DDBJ databases">
        <title>WGS assembly of Setaria viridis.</title>
        <authorList>
            <person name="Huang P."/>
            <person name="Jenkins J."/>
            <person name="Grimwood J."/>
            <person name="Barry K."/>
            <person name="Healey A."/>
            <person name="Mamidi S."/>
            <person name="Sreedasyam A."/>
            <person name="Shu S."/>
            <person name="Feldman M."/>
            <person name="Wu J."/>
            <person name="Yu Y."/>
            <person name="Chen C."/>
            <person name="Johnson J."/>
            <person name="Rokhsar D."/>
            <person name="Baxter I."/>
            <person name="Schmutz J."/>
            <person name="Brutnell T."/>
            <person name="Kellogg E."/>
        </authorList>
    </citation>
    <scope>NUCLEOTIDE SEQUENCE [LARGE SCALE GENOMIC DNA]</scope>
</reference>
<feature type="signal peptide" evidence="1">
    <location>
        <begin position="1"/>
        <end position="18"/>
    </location>
</feature>
<evidence type="ECO:0000313" key="3">
    <source>
        <dbReference type="Proteomes" id="UP000298652"/>
    </source>
</evidence>
<keyword evidence="1" id="KW-0732">Signal</keyword>
<protein>
    <submittedName>
        <fullName evidence="2">Uncharacterized protein</fullName>
    </submittedName>
</protein>
<evidence type="ECO:0000256" key="1">
    <source>
        <dbReference type="SAM" id="SignalP"/>
    </source>
</evidence>
<evidence type="ECO:0000313" key="2">
    <source>
        <dbReference type="EMBL" id="TKW00022.1"/>
    </source>
</evidence>
<dbReference type="EMBL" id="CM016559">
    <property type="protein sequence ID" value="TKW00022.1"/>
    <property type="molecule type" value="Genomic_DNA"/>
</dbReference>
<name>A0A4U6TER7_SETVI</name>
<accession>A0A4U6TER7</accession>
<dbReference type="Proteomes" id="UP000298652">
    <property type="component" value="Chromosome 8"/>
</dbReference>
<feature type="chain" id="PRO_5020638705" evidence="1">
    <location>
        <begin position="19"/>
        <end position="54"/>
    </location>
</feature>
<organism evidence="2 3">
    <name type="scientific">Setaria viridis</name>
    <name type="common">Green bristlegrass</name>
    <name type="synonym">Setaria italica subsp. viridis</name>
    <dbReference type="NCBI Taxonomy" id="4556"/>
    <lineage>
        <taxon>Eukaryota</taxon>
        <taxon>Viridiplantae</taxon>
        <taxon>Streptophyta</taxon>
        <taxon>Embryophyta</taxon>
        <taxon>Tracheophyta</taxon>
        <taxon>Spermatophyta</taxon>
        <taxon>Magnoliopsida</taxon>
        <taxon>Liliopsida</taxon>
        <taxon>Poales</taxon>
        <taxon>Poaceae</taxon>
        <taxon>PACMAD clade</taxon>
        <taxon>Panicoideae</taxon>
        <taxon>Panicodae</taxon>
        <taxon>Paniceae</taxon>
        <taxon>Cenchrinae</taxon>
        <taxon>Setaria</taxon>
    </lineage>
</organism>
<keyword evidence="3" id="KW-1185">Reference proteome</keyword>